<organism evidence="8 9">
    <name type="scientific">Collybiopsis luxurians FD-317 M1</name>
    <dbReference type="NCBI Taxonomy" id="944289"/>
    <lineage>
        <taxon>Eukaryota</taxon>
        <taxon>Fungi</taxon>
        <taxon>Dikarya</taxon>
        <taxon>Basidiomycota</taxon>
        <taxon>Agaricomycotina</taxon>
        <taxon>Agaricomycetes</taxon>
        <taxon>Agaricomycetidae</taxon>
        <taxon>Agaricales</taxon>
        <taxon>Marasmiineae</taxon>
        <taxon>Omphalotaceae</taxon>
        <taxon>Collybiopsis</taxon>
        <taxon>Collybiopsis luxurians</taxon>
    </lineage>
</organism>
<comment type="subcellular location">
    <subcellularLocation>
        <location evidence="1 7">Secreted</location>
        <location evidence="1 7">Cell wall</location>
    </subcellularLocation>
</comment>
<comment type="similarity">
    <text evidence="2 7">Belongs to the fungal hydrophobin family.</text>
</comment>
<evidence type="ECO:0000313" key="9">
    <source>
        <dbReference type="Proteomes" id="UP000053593"/>
    </source>
</evidence>
<dbReference type="GO" id="GO:0009277">
    <property type="term" value="C:fungal-type cell wall"/>
    <property type="evidence" value="ECO:0007669"/>
    <property type="project" value="InterPro"/>
</dbReference>
<dbReference type="AlphaFoldDB" id="A0A0D0ATG9"/>
<keyword evidence="5 7" id="KW-1015">Disulfide bond</keyword>
<dbReference type="OrthoDB" id="4225815at2759"/>
<proteinExistence type="inferred from homology"/>
<feature type="signal peptide" evidence="7">
    <location>
        <begin position="1"/>
        <end position="19"/>
    </location>
</feature>
<evidence type="ECO:0000256" key="6">
    <source>
        <dbReference type="ARBA" id="ARBA00093546"/>
    </source>
</evidence>
<keyword evidence="3 7" id="KW-0134">Cell wall</keyword>
<dbReference type="SMART" id="SM00075">
    <property type="entry name" value="HYDRO"/>
    <property type="match status" value="1"/>
</dbReference>
<dbReference type="Pfam" id="PF01185">
    <property type="entry name" value="Hydrophobin"/>
    <property type="match status" value="1"/>
</dbReference>
<dbReference type="CDD" id="cd23507">
    <property type="entry name" value="hydrophobin_I"/>
    <property type="match status" value="1"/>
</dbReference>
<sequence>MQFKLAFITSAILVSFAAATPTPSARNEPASSCTTGSIQCCDSVVPATDATATKVLSLLGIVLQDLNVLVGLVCDPISLIGVSAGGCTAQSVCCEDNNYDGLISIGCVPVDP</sequence>
<gene>
    <name evidence="8" type="ORF">GYMLUDRAFT_250097</name>
</gene>
<evidence type="ECO:0000256" key="2">
    <source>
        <dbReference type="ARBA" id="ARBA00010446"/>
    </source>
</evidence>
<keyword evidence="4 7" id="KW-0964">Secreted</keyword>
<dbReference type="GO" id="GO:0005199">
    <property type="term" value="F:structural constituent of cell wall"/>
    <property type="evidence" value="ECO:0007669"/>
    <property type="project" value="InterPro"/>
</dbReference>
<reference evidence="8 9" key="1">
    <citation type="submission" date="2014-04" db="EMBL/GenBank/DDBJ databases">
        <title>Evolutionary Origins and Diversification of the Mycorrhizal Mutualists.</title>
        <authorList>
            <consortium name="DOE Joint Genome Institute"/>
            <consortium name="Mycorrhizal Genomics Consortium"/>
            <person name="Kohler A."/>
            <person name="Kuo A."/>
            <person name="Nagy L.G."/>
            <person name="Floudas D."/>
            <person name="Copeland A."/>
            <person name="Barry K.W."/>
            <person name="Cichocki N."/>
            <person name="Veneault-Fourrey C."/>
            <person name="LaButti K."/>
            <person name="Lindquist E.A."/>
            <person name="Lipzen A."/>
            <person name="Lundell T."/>
            <person name="Morin E."/>
            <person name="Murat C."/>
            <person name="Riley R."/>
            <person name="Ohm R."/>
            <person name="Sun H."/>
            <person name="Tunlid A."/>
            <person name="Henrissat B."/>
            <person name="Grigoriev I.V."/>
            <person name="Hibbett D.S."/>
            <person name="Martin F."/>
        </authorList>
    </citation>
    <scope>NUCLEOTIDE SEQUENCE [LARGE SCALE GENOMIC DNA]</scope>
    <source>
        <strain evidence="8 9">FD-317 M1</strain>
    </source>
</reference>
<accession>A0A0D0ATG9</accession>
<evidence type="ECO:0000256" key="3">
    <source>
        <dbReference type="ARBA" id="ARBA00022512"/>
    </source>
</evidence>
<evidence type="ECO:0000256" key="5">
    <source>
        <dbReference type="ARBA" id="ARBA00023157"/>
    </source>
</evidence>
<dbReference type="InterPro" id="IPR001338">
    <property type="entry name" value="Class_I_Hydrophobin"/>
</dbReference>
<evidence type="ECO:0000256" key="1">
    <source>
        <dbReference type="ARBA" id="ARBA00004191"/>
    </source>
</evidence>
<keyword evidence="9" id="KW-1185">Reference proteome</keyword>
<comment type="subunit">
    <text evidence="6">Self-assembles to form functional amyloid fibrils called rodlets. Self-assembly into fibrillar rodlets occurs spontaneously at hydrophobic:hydrophilic interfaces and the rodlets further associate laterally to form amphipathic monolayers.</text>
</comment>
<dbReference type="Proteomes" id="UP000053593">
    <property type="component" value="Unassembled WGS sequence"/>
</dbReference>
<evidence type="ECO:0000256" key="4">
    <source>
        <dbReference type="ARBA" id="ARBA00022525"/>
    </source>
</evidence>
<evidence type="ECO:0000256" key="7">
    <source>
        <dbReference type="RuleBase" id="RU365009"/>
    </source>
</evidence>
<feature type="chain" id="PRO_5013985407" description="Hydrophobin" evidence="7">
    <location>
        <begin position="20"/>
        <end position="112"/>
    </location>
</feature>
<protein>
    <recommendedName>
        <fullName evidence="7">Hydrophobin</fullName>
    </recommendedName>
</protein>
<evidence type="ECO:0000313" key="8">
    <source>
        <dbReference type="EMBL" id="KIK53770.1"/>
    </source>
</evidence>
<dbReference type="EMBL" id="KN834824">
    <property type="protein sequence ID" value="KIK53770.1"/>
    <property type="molecule type" value="Genomic_DNA"/>
</dbReference>
<dbReference type="HOGENOM" id="CLU_105134_2_0_1"/>
<keyword evidence="7" id="KW-0732">Signal</keyword>
<name>A0A0D0ATG9_9AGAR</name>